<keyword evidence="7 8" id="KW-0472">Membrane</keyword>
<accession>A0ABY3FM71</accession>
<dbReference type="NCBIfam" id="TIGR04178">
    <property type="entry name" value="exo_archaeo"/>
    <property type="match status" value="1"/>
</dbReference>
<evidence type="ECO:0000256" key="2">
    <source>
        <dbReference type="ARBA" id="ARBA00022475"/>
    </source>
</evidence>
<keyword evidence="3" id="KW-0645">Protease</keyword>
<gene>
    <name evidence="9" type="ORF">IQ05_00384</name>
</gene>
<evidence type="ECO:0000256" key="6">
    <source>
        <dbReference type="ARBA" id="ARBA00022989"/>
    </source>
</evidence>
<feature type="transmembrane region" description="Helical" evidence="8">
    <location>
        <begin position="86"/>
        <end position="107"/>
    </location>
</feature>
<dbReference type="Proteomes" id="UP000317519">
    <property type="component" value="Unassembled WGS sequence"/>
</dbReference>
<evidence type="ECO:0000256" key="1">
    <source>
        <dbReference type="ARBA" id="ARBA00004651"/>
    </source>
</evidence>
<keyword evidence="2" id="KW-1003">Cell membrane</keyword>
<sequence length="182" mass="21284">MKKYLERYKPFLQFLGLFFISYLIFTLCYQYYLGTYENNEVDGFTRVVSINTAQILQVFTEGSYVIKDVSQDYIKLIYCGKYVAKIVEGCNAMSVIILFASFIIAFSGRFKPTILYIVLGSLFIYVLNVIRIALLSSLIFHYPEQEPLLHGVIFPLYIYGVVFILWIYWVQKHSKYASKKTK</sequence>
<evidence type="ECO:0000256" key="7">
    <source>
        <dbReference type="ARBA" id="ARBA00023136"/>
    </source>
</evidence>
<protein>
    <submittedName>
        <fullName evidence="9">Exosortase family protein XrtF</fullName>
    </submittedName>
</protein>
<keyword evidence="10" id="KW-1185">Reference proteome</keyword>
<keyword evidence="4 8" id="KW-0812">Transmembrane</keyword>
<name>A0ABY3FM71_9FLAO</name>
<dbReference type="NCBIfam" id="TIGR04128">
    <property type="entry name" value="exoso_Fjoh_1448"/>
    <property type="match status" value="1"/>
</dbReference>
<evidence type="ECO:0000256" key="3">
    <source>
        <dbReference type="ARBA" id="ARBA00022670"/>
    </source>
</evidence>
<evidence type="ECO:0000313" key="10">
    <source>
        <dbReference type="Proteomes" id="UP000317519"/>
    </source>
</evidence>
<feature type="transmembrane region" description="Helical" evidence="8">
    <location>
        <begin position="114"/>
        <end position="142"/>
    </location>
</feature>
<feature type="transmembrane region" description="Helical" evidence="8">
    <location>
        <begin position="12"/>
        <end position="32"/>
    </location>
</feature>
<dbReference type="InterPro" id="IPR026323">
    <property type="entry name" value="Exosortase-related_prot_XrtF"/>
</dbReference>
<reference evidence="9 10" key="1">
    <citation type="journal article" date="2015" name="Stand. Genomic Sci.">
        <title>Genomic Encyclopedia of Bacterial and Archaeal Type Strains, Phase III: the genomes of soil and plant-associated and newly described type strains.</title>
        <authorList>
            <person name="Whitman W.B."/>
            <person name="Woyke T."/>
            <person name="Klenk H.P."/>
            <person name="Zhou Y."/>
            <person name="Lilburn T.G."/>
            <person name="Beck B.J."/>
            <person name="De Vos P."/>
            <person name="Vandamme P."/>
            <person name="Eisen J.A."/>
            <person name="Garrity G."/>
            <person name="Hugenholtz P."/>
            <person name="Kyrpides N.C."/>
        </authorList>
    </citation>
    <scope>NUCLEOTIDE SEQUENCE [LARGE SCALE GENOMIC DNA]</scope>
    <source>
        <strain evidence="9 10">CGMCC 1.6847</strain>
    </source>
</reference>
<organism evidence="9 10">
    <name type="scientific">Flavobacterium tiangeerense</name>
    <dbReference type="NCBI Taxonomy" id="459471"/>
    <lineage>
        <taxon>Bacteria</taxon>
        <taxon>Pseudomonadati</taxon>
        <taxon>Bacteroidota</taxon>
        <taxon>Flavobacteriia</taxon>
        <taxon>Flavobacteriales</taxon>
        <taxon>Flavobacteriaceae</taxon>
        <taxon>Flavobacterium</taxon>
    </lineage>
</organism>
<dbReference type="InterPro" id="IPR026392">
    <property type="entry name" value="Exo/Archaeosortase_dom"/>
</dbReference>
<keyword evidence="6 8" id="KW-1133">Transmembrane helix</keyword>
<keyword evidence="5" id="KW-0378">Hydrolase</keyword>
<evidence type="ECO:0000256" key="5">
    <source>
        <dbReference type="ARBA" id="ARBA00022801"/>
    </source>
</evidence>
<evidence type="ECO:0000256" key="8">
    <source>
        <dbReference type="SAM" id="Phobius"/>
    </source>
</evidence>
<feature type="transmembrane region" description="Helical" evidence="8">
    <location>
        <begin position="148"/>
        <end position="170"/>
    </location>
</feature>
<evidence type="ECO:0000313" key="9">
    <source>
        <dbReference type="EMBL" id="TWI02154.1"/>
    </source>
</evidence>
<proteinExistence type="predicted"/>
<dbReference type="EMBL" id="VLKO01000002">
    <property type="protein sequence ID" value="TWI02154.1"/>
    <property type="molecule type" value="Genomic_DNA"/>
</dbReference>
<evidence type="ECO:0000256" key="4">
    <source>
        <dbReference type="ARBA" id="ARBA00022692"/>
    </source>
</evidence>
<comment type="subcellular location">
    <subcellularLocation>
        <location evidence="1">Cell membrane</location>
        <topology evidence="1">Multi-pass membrane protein</topology>
    </subcellularLocation>
</comment>
<dbReference type="RefSeq" id="WP_144889273.1">
    <property type="nucleotide sequence ID" value="NZ_VLKO01000002.1"/>
</dbReference>
<comment type="caution">
    <text evidence="9">The sequence shown here is derived from an EMBL/GenBank/DDBJ whole genome shotgun (WGS) entry which is preliminary data.</text>
</comment>